<gene>
    <name evidence="1" type="ORF">LS41612_04955</name>
    <name evidence="2" type="ORF">NCTC10338_03781</name>
</gene>
<organism evidence="1 3">
    <name type="scientific">Lysinibacillus sphaericus</name>
    <name type="common">Bacillus sphaericus</name>
    <dbReference type="NCBI Taxonomy" id="1421"/>
    <lineage>
        <taxon>Bacteria</taxon>
        <taxon>Bacillati</taxon>
        <taxon>Bacillota</taxon>
        <taxon>Bacilli</taxon>
        <taxon>Bacillales</taxon>
        <taxon>Bacillaceae</taxon>
        <taxon>Lysinibacillus</taxon>
    </lineage>
</organism>
<proteinExistence type="predicted"/>
<protein>
    <recommendedName>
        <fullName evidence="5">DUF4030 domain-containing protein</fullName>
    </recommendedName>
</protein>
<dbReference type="RefSeq" id="WP_024364204.1">
    <property type="nucleotide sequence ID" value="NZ_CP019980.1"/>
</dbReference>
<dbReference type="Proteomes" id="UP000255295">
    <property type="component" value="Unassembled WGS sequence"/>
</dbReference>
<reference evidence="1 3" key="1">
    <citation type="submission" date="2017-03" db="EMBL/GenBank/DDBJ databases">
        <title>The whole genome sequencing and assembly of Lysinibacillus sphaericus DSM 28T strain.</title>
        <authorList>
            <person name="Lee Y.-J."/>
            <person name="Yi H."/>
            <person name="Bahn Y.-S."/>
            <person name="Kim J.F."/>
            <person name="Lee D.-W."/>
        </authorList>
    </citation>
    <scope>NUCLEOTIDE SEQUENCE [LARGE SCALE GENOMIC DNA]</scope>
    <source>
        <strain evidence="1 3">DSM 28</strain>
    </source>
</reference>
<sequence length="213" mass="24301">MLRKIVMFVGVLLVAIVTFNLVDRLLAADTSENKEGQGSFVSQEQLSMATLKDKLRAIYVGVDVKTTPKKELVLQVVADEDYFNLVTKDMEPIAKSVIANSPFMDYTLVFERWELTSRDEEDINLDNGVSNFIKTIVESLESYTVFKHVTTDHQSFITIQTTIDSSEKDAEKLALEMEETVYEIINFQNRNEQSQKRTYDIKIVSAQGKVLNR</sequence>
<evidence type="ECO:0000313" key="1">
    <source>
        <dbReference type="EMBL" id="AVK95667.1"/>
    </source>
</evidence>
<dbReference type="GeneID" id="48275536"/>
<evidence type="ECO:0000313" key="4">
    <source>
        <dbReference type="Proteomes" id="UP000255295"/>
    </source>
</evidence>
<reference evidence="2 4" key="2">
    <citation type="submission" date="2018-06" db="EMBL/GenBank/DDBJ databases">
        <authorList>
            <consortium name="Pathogen Informatics"/>
            <person name="Doyle S."/>
        </authorList>
    </citation>
    <scope>NUCLEOTIDE SEQUENCE [LARGE SCALE GENOMIC DNA]</scope>
    <source>
        <strain evidence="2 4">NCTC10338</strain>
    </source>
</reference>
<evidence type="ECO:0000313" key="2">
    <source>
        <dbReference type="EMBL" id="SUV18604.1"/>
    </source>
</evidence>
<accession>A0A2S0JX03</accession>
<dbReference type="EMBL" id="UFSZ01000001">
    <property type="protein sequence ID" value="SUV18604.1"/>
    <property type="molecule type" value="Genomic_DNA"/>
</dbReference>
<evidence type="ECO:0008006" key="5">
    <source>
        <dbReference type="Google" id="ProtNLM"/>
    </source>
</evidence>
<dbReference type="EMBL" id="CP019980">
    <property type="protein sequence ID" value="AVK95667.1"/>
    <property type="molecule type" value="Genomic_DNA"/>
</dbReference>
<dbReference type="Proteomes" id="UP000238825">
    <property type="component" value="Chromosome"/>
</dbReference>
<evidence type="ECO:0000313" key="3">
    <source>
        <dbReference type="Proteomes" id="UP000238825"/>
    </source>
</evidence>
<dbReference type="AlphaFoldDB" id="A0A2S0JX03"/>
<name>A0A2S0JX03_LYSSH</name>